<dbReference type="Proteomes" id="UP000886998">
    <property type="component" value="Unassembled WGS sequence"/>
</dbReference>
<protein>
    <submittedName>
        <fullName evidence="1">Uncharacterized protein</fullName>
    </submittedName>
</protein>
<reference evidence="1" key="1">
    <citation type="submission" date="2020-08" db="EMBL/GenBank/DDBJ databases">
        <title>Multicomponent nature underlies the extraordinary mechanical properties of spider dragline silk.</title>
        <authorList>
            <person name="Kono N."/>
            <person name="Nakamura H."/>
            <person name="Mori M."/>
            <person name="Yoshida Y."/>
            <person name="Ohtoshi R."/>
            <person name="Malay A.D."/>
            <person name="Moran D.A.P."/>
            <person name="Tomita M."/>
            <person name="Numata K."/>
            <person name="Arakawa K."/>
        </authorList>
    </citation>
    <scope>NUCLEOTIDE SEQUENCE</scope>
</reference>
<keyword evidence="2" id="KW-1185">Reference proteome</keyword>
<organism evidence="1 2">
    <name type="scientific">Trichonephila inaurata madagascariensis</name>
    <dbReference type="NCBI Taxonomy" id="2747483"/>
    <lineage>
        <taxon>Eukaryota</taxon>
        <taxon>Metazoa</taxon>
        <taxon>Ecdysozoa</taxon>
        <taxon>Arthropoda</taxon>
        <taxon>Chelicerata</taxon>
        <taxon>Arachnida</taxon>
        <taxon>Araneae</taxon>
        <taxon>Araneomorphae</taxon>
        <taxon>Entelegynae</taxon>
        <taxon>Araneoidea</taxon>
        <taxon>Nephilidae</taxon>
        <taxon>Trichonephila</taxon>
        <taxon>Trichonephila inaurata</taxon>
    </lineage>
</organism>
<accession>A0A8X6X045</accession>
<gene>
    <name evidence="1" type="ORF">TNIN_162141</name>
</gene>
<evidence type="ECO:0000313" key="1">
    <source>
        <dbReference type="EMBL" id="GFY44527.1"/>
    </source>
</evidence>
<name>A0A8X6X045_9ARAC</name>
<proteinExistence type="predicted"/>
<sequence length="102" mass="11513">MDHWISVHRVHQGYEYRLHVGVDVDSRCRSESPAILNDSPQKQGFSLGSGKTWKKAGILYSSETNVLLPMHSIPKSCEIFQFVSVLKAALEKKNGGRMRKLT</sequence>
<evidence type="ECO:0000313" key="2">
    <source>
        <dbReference type="Proteomes" id="UP000886998"/>
    </source>
</evidence>
<dbReference type="AlphaFoldDB" id="A0A8X6X045"/>
<comment type="caution">
    <text evidence="1">The sequence shown here is derived from an EMBL/GenBank/DDBJ whole genome shotgun (WGS) entry which is preliminary data.</text>
</comment>
<dbReference type="EMBL" id="BMAV01004276">
    <property type="protein sequence ID" value="GFY44527.1"/>
    <property type="molecule type" value="Genomic_DNA"/>
</dbReference>